<comment type="caution">
    <text evidence="17">The sequence shown here is derived from an EMBL/GenBank/DDBJ whole genome shotgun (WGS) entry which is preliminary data.</text>
</comment>
<dbReference type="PANTHER" id="PTHR11921">
    <property type="entry name" value="SUCCINATE DEHYDROGENASE IRON-SULFUR PROTEIN"/>
    <property type="match status" value="1"/>
</dbReference>
<keyword evidence="18" id="KW-1185">Reference proteome</keyword>
<dbReference type="PROSITE" id="PS00198">
    <property type="entry name" value="4FE4S_FER_1"/>
    <property type="match status" value="1"/>
</dbReference>
<dbReference type="InterPro" id="IPR025192">
    <property type="entry name" value="Succ_DH/fum_Rdtase_N"/>
</dbReference>
<protein>
    <recommendedName>
        <fullName evidence="5">succinate dehydrogenase</fullName>
        <ecNumber evidence="5">1.3.5.1</ecNumber>
    </recommendedName>
</protein>
<evidence type="ECO:0000256" key="14">
    <source>
        <dbReference type="ARBA" id="ARBA00034078"/>
    </source>
</evidence>
<dbReference type="CDD" id="cd00207">
    <property type="entry name" value="fer2"/>
    <property type="match status" value="1"/>
</dbReference>
<dbReference type="Pfam" id="PF13183">
    <property type="entry name" value="Fer4_8"/>
    <property type="match status" value="1"/>
</dbReference>
<dbReference type="Gene3D" id="3.10.20.30">
    <property type="match status" value="1"/>
</dbReference>
<evidence type="ECO:0000256" key="5">
    <source>
        <dbReference type="ARBA" id="ARBA00012792"/>
    </source>
</evidence>
<evidence type="ECO:0000256" key="12">
    <source>
        <dbReference type="ARBA" id="ARBA00023014"/>
    </source>
</evidence>
<evidence type="ECO:0000256" key="6">
    <source>
        <dbReference type="ARBA" id="ARBA00022485"/>
    </source>
</evidence>
<dbReference type="GO" id="GO:0051538">
    <property type="term" value="F:3 iron, 4 sulfur cluster binding"/>
    <property type="evidence" value="ECO:0007669"/>
    <property type="project" value="UniProtKB-KW"/>
</dbReference>
<comment type="similarity">
    <text evidence="4">Belongs to the succinate dehydrogenase/fumarate reductase iron-sulfur protein family.</text>
</comment>
<evidence type="ECO:0000256" key="8">
    <source>
        <dbReference type="ARBA" id="ARBA00022714"/>
    </source>
</evidence>
<evidence type="ECO:0000256" key="4">
    <source>
        <dbReference type="ARBA" id="ARBA00009433"/>
    </source>
</evidence>
<dbReference type="PANTHER" id="PTHR11921:SF29">
    <property type="entry name" value="SUCCINATE DEHYDROGENASE [UBIQUINONE] IRON-SULFUR SUBUNIT, MITOCHONDRIAL"/>
    <property type="match status" value="1"/>
</dbReference>
<dbReference type="PROSITE" id="PS51085">
    <property type="entry name" value="2FE2S_FER_2"/>
    <property type="match status" value="1"/>
</dbReference>
<keyword evidence="9" id="KW-0479">Metal-binding</keyword>
<comment type="cofactor">
    <cofactor evidence="1">
        <name>[3Fe-4S] cluster</name>
        <dbReference type="ChEBI" id="CHEBI:21137"/>
    </cofactor>
</comment>
<dbReference type="InterPro" id="IPR017896">
    <property type="entry name" value="4Fe4S_Fe-S-bd"/>
</dbReference>
<dbReference type="InterPro" id="IPR001041">
    <property type="entry name" value="2Fe-2S_ferredoxin-type"/>
</dbReference>
<dbReference type="GO" id="GO:0006099">
    <property type="term" value="P:tricarboxylic acid cycle"/>
    <property type="evidence" value="ECO:0007669"/>
    <property type="project" value="UniProtKB-KW"/>
</dbReference>
<comment type="cofactor">
    <cofactor evidence="2">
        <name>[4Fe-4S] cluster</name>
        <dbReference type="ChEBI" id="CHEBI:49883"/>
    </cofactor>
</comment>
<dbReference type="InterPro" id="IPR004489">
    <property type="entry name" value="Succ_DH/fum_Rdtase_Fe-S"/>
</dbReference>
<keyword evidence="8" id="KW-0001">2Fe-2S</keyword>
<dbReference type="PROSITE" id="PS00197">
    <property type="entry name" value="2FE2S_FER_1"/>
    <property type="match status" value="1"/>
</dbReference>
<comment type="pathway">
    <text evidence="3">Carbohydrate metabolism; tricarboxylic acid cycle.</text>
</comment>
<dbReference type="InterPro" id="IPR009051">
    <property type="entry name" value="Helical_ferredxn"/>
</dbReference>
<proteinExistence type="inferred from homology"/>
<evidence type="ECO:0000256" key="9">
    <source>
        <dbReference type="ARBA" id="ARBA00022723"/>
    </source>
</evidence>
<keyword evidence="6" id="KW-0004">4Fe-4S</keyword>
<dbReference type="GO" id="GO:0051537">
    <property type="term" value="F:2 iron, 2 sulfur cluster binding"/>
    <property type="evidence" value="ECO:0007669"/>
    <property type="project" value="UniProtKB-KW"/>
</dbReference>
<accession>I3D0I8</accession>
<dbReference type="GO" id="GO:0046872">
    <property type="term" value="F:metal ion binding"/>
    <property type="evidence" value="ECO:0007669"/>
    <property type="project" value="UniProtKB-KW"/>
</dbReference>
<keyword evidence="11" id="KW-0408">Iron</keyword>
<dbReference type="EMBL" id="AEXL02000138">
    <property type="protein sequence ID" value="EIJ65231.1"/>
    <property type="molecule type" value="Genomic_DNA"/>
</dbReference>
<evidence type="ECO:0000256" key="11">
    <source>
        <dbReference type="ARBA" id="ARBA00023004"/>
    </source>
</evidence>
<evidence type="ECO:0000256" key="2">
    <source>
        <dbReference type="ARBA" id="ARBA00001966"/>
    </source>
</evidence>
<evidence type="ECO:0000259" key="15">
    <source>
        <dbReference type="PROSITE" id="PS51085"/>
    </source>
</evidence>
<dbReference type="PROSITE" id="PS51379">
    <property type="entry name" value="4FE4S_FER_2"/>
    <property type="match status" value="1"/>
</dbReference>
<feature type="domain" description="4Fe-4S ferredoxin-type" evidence="16">
    <location>
        <begin position="184"/>
        <end position="213"/>
    </location>
</feature>
<dbReference type="SUPFAM" id="SSF46548">
    <property type="entry name" value="alpha-helical ferredoxin"/>
    <property type="match status" value="1"/>
</dbReference>
<name>I3D0I8_9ARCH</name>
<evidence type="ECO:0000313" key="17">
    <source>
        <dbReference type="EMBL" id="EIJ65231.1"/>
    </source>
</evidence>
<dbReference type="InterPro" id="IPR006058">
    <property type="entry name" value="2Fe2S_fd_BS"/>
</dbReference>
<evidence type="ECO:0000256" key="1">
    <source>
        <dbReference type="ARBA" id="ARBA00001927"/>
    </source>
</evidence>
<dbReference type="GO" id="GO:0051539">
    <property type="term" value="F:4 iron, 4 sulfur cluster binding"/>
    <property type="evidence" value="ECO:0007669"/>
    <property type="project" value="UniProtKB-KW"/>
</dbReference>
<evidence type="ECO:0000256" key="13">
    <source>
        <dbReference type="ARBA" id="ARBA00023291"/>
    </source>
</evidence>
<dbReference type="AlphaFoldDB" id="I3D0I8"/>
<dbReference type="InterPro" id="IPR050573">
    <property type="entry name" value="SDH/FRD_Iron-Sulfur"/>
</dbReference>
<reference evidence="17 18" key="1">
    <citation type="journal article" date="2012" name="J. Bacteriol.">
        <title>Genome sequence of "Candidatus Nitrosopumilus salaria" BD31, an ammonia-oxidizing archaeon from the San Francisco Bay estuary.</title>
        <authorList>
            <person name="Mosier A.C."/>
            <person name="Allen E.E."/>
            <person name="Kim M."/>
            <person name="Ferriera S."/>
            <person name="Francis C.A."/>
        </authorList>
    </citation>
    <scope>NUCLEOTIDE SEQUENCE [LARGE SCALE GENOMIC DNA]</scope>
    <source>
        <strain evidence="17 18">BD31</strain>
    </source>
</reference>
<dbReference type="NCBIfam" id="NF004616">
    <property type="entry name" value="PRK05950.1"/>
    <property type="match status" value="1"/>
</dbReference>
<organism evidence="17 18">
    <name type="scientific">Candidatus Nitrosopumilus salarius BD31</name>
    <dbReference type="NCBI Taxonomy" id="859350"/>
    <lineage>
        <taxon>Archaea</taxon>
        <taxon>Nitrososphaerota</taxon>
        <taxon>Nitrososphaeria</taxon>
        <taxon>Nitrosopumilales</taxon>
        <taxon>Nitrosopumilaceae</taxon>
        <taxon>Nitrosopumilus</taxon>
    </lineage>
</organism>
<dbReference type="SUPFAM" id="SSF54292">
    <property type="entry name" value="2Fe-2S ferredoxin-like"/>
    <property type="match status" value="1"/>
</dbReference>
<evidence type="ECO:0000256" key="7">
    <source>
        <dbReference type="ARBA" id="ARBA00022532"/>
    </source>
</evidence>
<evidence type="ECO:0000256" key="3">
    <source>
        <dbReference type="ARBA" id="ARBA00005163"/>
    </source>
</evidence>
<comment type="cofactor">
    <cofactor evidence="14">
        <name>[2Fe-2S] cluster</name>
        <dbReference type="ChEBI" id="CHEBI:190135"/>
    </cofactor>
</comment>
<keyword evidence="7" id="KW-0816">Tricarboxylic acid cycle</keyword>
<dbReference type="Pfam" id="PF13085">
    <property type="entry name" value="Fer2_3"/>
    <property type="match status" value="1"/>
</dbReference>
<dbReference type="FunFam" id="1.10.1060.10:FF:000003">
    <property type="entry name" value="Succinate dehydrogenase iron-sulfur subunit"/>
    <property type="match status" value="1"/>
</dbReference>
<evidence type="ECO:0000259" key="16">
    <source>
        <dbReference type="PROSITE" id="PS51379"/>
    </source>
</evidence>
<keyword evidence="10" id="KW-0560">Oxidoreductase</keyword>
<dbReference type="EC" id="1.3.5.1" evidence="5"/>
<dbReference type="GO" id="GO:0008177">
    <property type="term" value="F:succinate dehydrogenase (quinone) activity"/>
    <property type="evidence" value="ECO:0007669"/>
    <property type="project" value="UniProtKB-EC"/>
</dbReference>
<dbReference type="PATRIC" id="fig|859350.6.peg.1728"/>
<feature type="domain" description="2Fe-2S ferredoxin-type" evidence="15">
    <location>
        <begin position="46"/>
        <end position="136"/>
    </location>
</feature>
<dbReference type="NCBIfam" id="TIGR00384">
    <property type="entry name" value="dhsB"/>
    <property type="match status" value="1"/>
</dbReference>
<evidence type="ECO:0000256" key="10">
    <source>
        <dbReference type="ARBA" id="ARBA00023002"/>
    </source>
</evidence>
<keyword evidence="13" id="KW-0003">3Fe-4S</keyword>
<gene>
    <name evidence="17" type="ORF">BD31_I0523</name>
</gene>
<dbReference type="InterPro" id="IPR036010">
    <property type="entry name" value="2Fe-2S_ferredoxin-like_sf"/>
</dbReference>
<keyword evidence="12" id="KW-0411">Iron-sulfur</keyword>
<evidence type="ECO:0000313" key="18">
    <source>
        <dbReference type="Proteomes" id="UP000003423"/>
    </source>
</evidence>
<dbReference type="InterPro" id="IPR012675">
    <property type="entry name" value="Beta-grasp_dom_sf"/>
</dbReference>
<dbReference type="Proteomes" id="UP000003423">
    <property type="component" value="Unassembled WGS sequence"/>
</dbReference>
<dbReference type="GO" id="GO:0022904">
    <property type="term" value="P:respiratory electron transport chain"/>
    <property type="evidence" value="ECO:0007669"/>
    <property type="project" value="TreeGrafter"/>
</dbReference>
<dbReference type="GO" id="GO:0009055">
    <property type="term" value="F:electron transfer activity"/>
    <property type="evidence" value="ECO:0007669"/>
    <property type="project" value="InterPro"/>
</dbReference>
<dbReference type="InterPro" id="IPR017900">
    <property type="entry name" value="4Fe4S_Fe_S_CS"/>
</dbReference>
<sequence>MSCCNDCINSIWFKNNYYDQYGDGLEMAQVSGIADEQTSTPLSSSNTILLRISRFNPEHDDSSQFMEFTVPYERWTTVLEAILDVKKHFDHSVAVRYSCRQATCGSCGMMINGKPRLACFTKISELNSNVVTVEPMNNFPIIRDLAVKFERLFDTHQKIKPYLIRDDSELVSDEREFLQSPEEVEQYIQFANCIKCGLCNSACPTMATDSSFVGPQALAQAYRYVADSRDKGKDSRLKIIDDSHGIWRCHFAGSCSQVCPKGVDPAMGIQLLRGYLLGFRS</sequence>
<dbReference type="Gene3D" id="1.10.1060.10">
    <property type="entry name" value="Alpha-helical ferredoxin"/>
    <property type="match status" value="1"/>
</dbReference>